<dbReference type="InterPro" id="IPR007729">
    <property type="entry name" value="DGOK"/>
</dbReference>
<dbReference type="Gene3D" id="3.30.420.310">
    <property type="entry name" value="2-keto-3-deoxy-galactonokinase, C-terminal domain"/>
    <property type="match status" value="1"/>
</dbReference>
<keyword evidence="2" id="KW-1185">Reference proteome</keyword>
<dbReference type="Pfam" id="PF05035">
    <property type="entry name" value="DGOK"/>
    <property type="match status" value="1"/>
</dbReference>
<comment type="caution">
    <text evidence="1">The sequence shown here is derived from an EMBL/GenBank/DDBJ whole genome shotgun (WGS) entry which is preliminary data.</text>
</comment>
<reference evidence="1" key="1">
    <citation type="submission" date="2020-12" db="EMBL/GenBank/DDBJ databases">
        <title>Marinomonas arctica sp. nov., a psychrotolerant bacterium isolated from the Arctic.</title>
        <authorList>
            <person name="Zhang Y."/>
        </authorList>
    </citation>
    <scope>NUCLEOTIDE SEQUENCE</scope>
    <source>
        <strain evidence="1">C1424</strain>
    </source>
</reference>
<dbReference type="GO" id="GO:0034194">
    <property type="term" value="P:D-galactonate catabolic process"/>
    <property type="evidence" value="ECO:0007669"/>
    <property type="project" value="InterPro"/>
</dbReference>
<evidence type="ECO:0000313" key="1">
    <source>
        <dbReference type="EMBL" id="MBJ7539050.1"/>
    </source>
</evidence>
<dbReference type="Proteomes" id="UP000628710">
    <property type="component" value="Unassembled WGS sequence"/>
</dbReference>
<organism evidence="1 2">
    <name type="scientific">Marinomonas transparens</name>
    <dbReference type="NCBI Taxonomy" id="2795388"/>
    <lineage>
        <taxon>Bacteria</taxon>
        <taxon>Pseudomonadati</taxon>
        <taxon>Pseudomonadota</taxon>
        <taxon>Gammaproteobacteria</taxon>
        <taxon>Oceanospirillales</taxon>
        <taxon>Oceanospirillaceae</taxon>
        <taxon>Marinomonas</taxon>
    </lineage>
</organism>
<dbReference type="GO" id="GO:0008671">
    <property type="term" value="F:2-dehydro-3-deoxygalactonokinase activity"/>
    <property type="evidence" value="ECO:0007669"/>
    <property type="project" value="InterPro"/>
</dbReference>
<dbReference type="CDD" id="cd24012">
    <property type="entry name" value="ASKHA_NBD_KDGal-kinase"/>
    <property type="match status" value="1"/>
</dbReference>
<dbReference type="InterPro" id="IPR042257">
    <property type="entry name" value="DGOK_C"/>
</dbReference>
<gene>
    <name evidence="1" type="ORF">I8J31_15330</name>
</gene>
<accession>A0A934N101</accession>
<protein>
    <submittedName>
        <fullName evidence="1">2-dehydro-3-deoxygalactonokinase</fullName>
    </submittedName>
</protein>
<proteinExistence type="predicted"/>
<dbReference type="EMBL" id="JAEMNX010000020">
    <property type="protein sequence ID" value="MBJ7539050.1"/>
    <property type="molecule type" value="Genomic_DNA"/>
</dbReference>
<evidence type="ECO:0000313" key="2">
    <source>
        <dbReference type="Proteomes" id="UP000628710"/>
    </source>
</evidence>
<dbReference type="InterPro" id="IPR042258">
    <property type="entry name" value="DGOK_N"/>
</dbReference>
<sequence>MAAFHFTEEKASFIAVDWGTTNLRAFLMDQQGQIQAQRDSHLGMLKLASGEFEAVLSELLADWLTPDLPIYMAGMVGSRGGWQEVPYQQCPIQLDSLAEHLFWLTTSLPNPVAIVPGLQGVGMSGYADVMRGEETQLLGIMDWLASQGREQETPLCCMPGTHCKWVKIIHGSVAQFSTCITGELFAQLNDDSSLVKDLPQAKVLNEDAFHKGLLASQQAGGVLHHLFSARSRFVCGELGAEEVRDYLSGVVIGHDVNDILLSQSVVDKNTPILIVGSQALSARYALALSFCDLQSEFLEASEASIRGLKRLASRQNAVTSGAAGA</sequence>
<dbReference type="RefSeq" id="WP_199469455.1">
    <property type="nucleotide sequence ID" value="NZ_JAEMNX010000020.1"/>
</dbReference>
<dbReference type="AlphaFoldDB" id="A0A934N101"/>
<name>A0A934N101_9GAMM</name>
<dbReference type="Gene3D" id="3.30.420.300">
    <property type="entry name" value="2-keto-3-deoxy-galactonokinase, substrate binding domain"/>
    <property type="match status" value="1"/>
</dbReference>